<dbReference type="RefSeq" id="WP_003354428.1">
    <property type="nucleotide sequence ID" value="NZ_JH414757.1"/>
</dbReference>
<protein>
    <recommendedName>
        <fullName evidence="3">Reverse transcriptase domain-containing protein</fullName>
    </recommendedName>
</protein>
<sequence length="199" mass="23669">MRMEQVLSRENLLEALHRVERNKGSHGVDGMSVSELRPYMMEHWHEIRTSLLEGTYKPQPVRRVEIPKPNGGKRKLGIPTVIDRFIQQALNQAFTPIFDPGFSENSFGFRRNKNLDKWIRRRLRMIIWKQWLKPKTKIKKLIQLGVQPYKAYEWGNSRKSYWRISKSPILHKTLGNSYWSSQGLKSLYSKYGEKRHLFD</sequence>
<dbReference type="AlphaFoldDB" id="G9QMC9"/>
<comment type="caution">
    <text evidence="1">The sequence shown here is derived from an EMBL/GenBank/DDBJ whole genome shotgun (WGS) entry which is preliminary data.</text>
</comment>
<organism evidence="1 2">
    <name type="scientific">Bacillus smithii 7_3_47FAA</name>
    <dbReference type="NCBI Taxonomy" id="665952"/>
    <lineage>
        <taxon>Bacteria</taxon>
        <taxon>Bacillati</taxon>
        <taxon>Bacillota</taxon>
        <taxon>Bacilli</taxon>
        <taxon>Bacillales</taxon>
        <taxon>Bacillaceae</taxon>
        <taxon>Bacillus</taxon>
    </lineage>
</organism>
<reference evidence="1 2" key="1">
    <citation type="submission" date="2011-09" db="EMBL/GenBank/DDBJ databases">
        <title>The Genome Sequence of Bacillus smithii 7_3_47FAA.</title>
        <authorList>
            <consortium name="The Broad Institute Genome Sequencing Platform"/>
            <person name="Earl A."/>
            <person name="Ward D."/>
            <person name="Feldgarden M."/>
            <person name="Gevers D."/>
            <person name="Daigneault M."/>
            <person name="Strauss J."/>
            <person name="Allen-Vercoe E."/>
            <person name="Young S.K."/>
            <person name="Zeng Q."/>
            <person name="Gargeya S."/>
            <person name="Fitzgerald M."/>
            <person name="Haas B."/>
            <person name="Abouelleil A."/>
            <person name="Alvarado L."/>
            <person name="Arachchi H.M."/>
            <person name="Berlin A."/>
            <person name="Brown A."/>
            <person name="Chapman S.B."/>
            <person name="Chen Z."/>
            <person name="Dunbar C."/>
            <person name="Freedman E."/>
            <person name="Gearin G."/>
            <person name="Goldberg J."/>
            <person name="Griggs A."/>
            <person name="Gujja S."/>
            <person name="Heiman D."/>
            <person name="Howarth C."/>
            <person name="Larson L."/>
            <person name="Lui A."/>
            <person name="MacDonald P.J.P."/>
            <person name="Montmayeur A."/>
            <person name="Murphy C."/>
            <person name="Neiman D."/>
            <person name="Pearson M."/>
            <person name="Priest M."/>
            <person name="Roberts A."/>
            <person name="Saif S."/>
            <person name="Shea T."/>
            <person name="Shenoy N."/>
            <person name="Sisk P."/>
            <person name="Stolte C."/>
            <person name="Sykes S."/>
            <person name="Wortman J."/>
            <person name="Nusbaum C."/>
            <person name="Birren B."/>
        </authorList>
    </citation>
    <scope>NUCLEOTIDE SEQUENCE [LARGE SCALE GENOMIC DNA]</scope>
    <source>
        <strain evidence="1 2">7_3_47FAA</strain>
    </source>
</reference>
<keyword evidence="2" id="KW-1185">Reference proteome</keyword>
<dbReference type="Proteomes" id="UP000011747">
    <property type="component" value="Unassembled WGS sequence"/>
</dbReference>
<dbReference type="PANTHER" id="PTHR34047:SF8">
    <property type="entry name" value="PROTEIN YKFC"/>
    <property type="match status" value="1"/>
</dbReference>
<proteinExistence type="predicted"/>
<evidence type="ECO:0008006" key="3">
    <source>
        <dbReference type="Google" id="ProtNLM"/>
    </source>
</evidence>
<dbReference type="HOGENOM" id="CLU_1204368_0_0_9"/>
<name>G9QMC9_9BACI</name>
<dbReference type="PANTHER" id="PTHR34047">
    <property type="entry name" value="NUCLEAR INTRON MATURASE 1, MITOCHONDRIAL-RELATED"/>
    <property type="match status" value="1"/>
</dbReference>
<dbReference type="InterPro" id="IPR051083">
    <property type="entry name" value="GrpII_Intron_Splice-Mob/Def"/>
</dbReference>
<dbReference type="EMBL" id="ACWF01000118">
    <property type="protein sequence ID" value="EHL77174.1"/>
    <property type="molecule type" value="Genomic_DNA"/>
</dbReference>
<evidence type="ECO:0000313" key="2">
    <source>
        <dbReference type="Proteomes" id="UP000011747"/>
    </source>
</evidence>
<accession>G9QMC9</accession>
<dbReference type="PATRIC" id="fig|665952.3.peg.2241"/>
<gene>
    <name evidence="1" type="ORF">HMPREF1015_00696</name>
</gene>
<dbReference type="InterPro" id="IPR043502">
    <property type="entry name" value="DNA/RNA_pol_sf"/>
</dbReference>
<dbReference type="SUPFAM" id="SSF56672">
    <property type="entry name" value="DNA/RNA polymerases"/>
    <property type="match status" value="1"/>
</dbReference>
<evidence type="ECO:0000313" key="1">
    <source>
        <dbReference type="EMBL" id="EHL77174.1"/>
    </source>
</evidence>